<accession>A0ACD3SKX0</accession>
<proteinExistence type="predicted"/>
<keyword evidence="2" id="KW-1185">Reference proteome</keyword>
<organism evidence="1 2">
    <name type="scientific">Imbroritus primus</name>
    <dbReference type="NCBI Taxonomy" id="3058603"/>
    <lineage>
        <taxon>Bacteria</taxon>
        <taxon>Pseudomonadati</taxon>
        <taxon>Pseudomonadota</taxon>
        <taxon>Betaproteobacteria</taxon>
        <taxon>Burkholderiales</taxon>
        <taxon>Burkholderiaceae</taxon>
        <taxon>Imbroritus</taxon>
    </lineage>
</organism>
<dbReference type="Proteomes" id="UP000004277">
    <property type="component" value="Unassembled WGS sequence"/>
</dbReference>
<comment type="caution">
    <text evidence="1">The sequence shown here is derived from an EMBL/GenBank/DDBJ whole genome shotgun (WGS) entry which is preliminary data.</text>
</comment>
<reference evidence="1" key="1">
    <citation type="submission" date="2019-05" db="EMBL/GenBank/DDBJ databases">
        <title>Revised genome assembly of Burkholderiaceae (previously Ralstonia) sp. PBA.</title>
        <authorList>
            <person name="Gan H.M."/>
        </authorList>
    </citation>
    <scope>NUCLEOTIDE SEQUENCE</scope>
    <source>
        <strain evidence="1">PBA</strain>
    </source>
</reference>
<sequence length="151" mass="16821">MLSDALLAFLHYLSIFGLVGALTAEAVVLRPGMTPSILARLMRYDAVYFLMAILTLGTGVGRLLMSPKGLAFYMTNPWFHAKIGLFVLIALLSIKPTLTFFRWKKQARRLPDFVPLPAELAKTRRWVMLEAHLLIFLPLCAALMARGIGMG</sequence>
<evidence type="ECO:0000313" key="1">
    <source>
        <dbReference type="EMBL" id="TMS56843.1"/>
    </source>
</evidence>
<protein>
    <submittedName>
        <fullName evidence="1">DUF2214 family protein</fullName>
    </submittedName>
</protein>
<dbReference type="EMBL" id="AKCV02000026">
    <property type="protein sequence ID" value="TMS56843.1"/>
    <property type="molecule type" value="Genomic_DNA"/>
</dbReference>
<gene>
    <name evidence="1" type="ORF">MW7_017430</name>
</gene>
<name>A0ACD3SKX0_9BURK</name>
<evidence type="ECO:0000313" key="2">
    <source>
        <dbReference type="Proteomes" id="UP000004277"/>
    </source>
</evidence>